<keyword evidence="3" id="KW-1185">Reference proteome</keyword>
<comment type="caution">
    <text evidence="2">The sequence shown here is derived from an EMBL/GenBank/DDBJ whole genome shotgun (WGS) entry which is preliminary data.</text>
</comment>
<protein>
    <submittedName>
        <fullName evidence="2">Helix-turn-helix transcriptional regulator</fullName>
    </submittedName>
</protein>
<evidence type="ECO:0000259" key="1">
    <source>
        <dbReference type="PROSITE" id="PS50943"/>
    </source>
</evidence>
<organism evidence="2 3">
    <name type="scientific">Deinococcus detaillensis</name>
    <dbReference type="NCBI Taxonomy" id="2592048"/>
    <lineage>
        <taxon>Bacteria</taxon>
        <taxon>Thermotogati</taxon>
        <taxon>Deinococcota</taxon>
        <taxon>Deinococci</taxon>
        <taxon>Deinococcales</taxon>
        <taxon>Deinococcaceae</taxon>
        <taxon>Deinococcus</taxon>
    </lineage>
</organism>
<evidence type="ECO:0000313" key="2">
    <source>
        <dbReference type="EMBL" id="TSA87895.1"/>
    </source>
</evidence>
<dbReference type="PROSITE" id="PS50943">
    <property type="entry name" value="HTH_CROC1"/>
    <property type="match status" value="1"/>
</dbReference>
<dbReference type="Gene3D" id="1.10.260.40">
    <property type="entry name" value="lambda repressor-like DNA-binding domains"/>
    <property type="match status" value="1"/>
</dbReference>
<dbReference type="OrthoDB" id="72359at2"/>
<gene>
    <name evidence="2" type="ORF">FNU79_01220</name>
</gene>
<dbReference type="SUPFAM" id="SSF47413">
    <property type="entry name" value="lambda repressor-like DNA-binding domains"/>
    <property type="match status" value="1"/>
</dbReference>
<dbReference type="EMBL" id="VKDB01000001">
    <property type="protein sequence ID" value="TSA87895.1"/>
    <property type="molecule type" value="Genomic_DNA"/>
</dbReference>
<dbReference type="InterPro" id="IPR001387">
    <property type="entry name" value="Cro/C1-type_HTH"/>
</dbReference>
<dbReference type="InterPro" id="IPR010982">
    <property type="entry name" value="Lambda_DNA-bd_dom_sf"/>
</dbReference>
<dbReference type="AlphaFoldDB" id="A0A553V5Z8"/>
<reference evidence="2 3" key="1">
    <citation type="submission" date="2019-07" db="EMBL/GenBank/DDBJ databases">
        <title>Deinococcus detaillus sp. nov., isolated from humus soil in Antarctica.</title>
        <authorList>
            <person name="Zhang K."/>
        </authorList>
    </citation>
    <scope>NUCLEOTIDE SEQUENCE [LARGE SCALE GENOMIC DNA]</scope>
    <source>
        <strain evidence="2 3">H1</strain>
    </source>
</reference>
<dbReference type="SMART" id="SM00530">
    <property type="entry name" value="HTH_XRE"/>
    <property type="match status" value="1"/>
</dbReference>
<evidence type="ECO:0000313" key="3">
    <source>
        <dbReference type="Proteomes" id="UP000316092"/>
    </source>
</evidence>
<accession>A0A553V5Z8</accession>
<name>A0A553V5Z8_9DEIO</name>
<feature type="domain" description="HTH cro/C1-type" evidence="1">
    <location>
        <begin position="12"/>
        <end position="66"/>
    </location>
</feature>
<sequence length="71" mass="8051">MKGMNEQVRQAVRERMKQQAITHEKLAELTSIQRPNVTRLLTGQSGAIPENWQKVLDTLGLELVAQPKREG</sequence>
<proteinExistence type="predicted"/>
<dbReference type="Proteomes" id="UP000316092">
    <property type="component" value="Unassembled WGS sequence"/>
</dbReference>
<dbReference type="GO" id="GO:0003677">
    <property type="term" value="F:DNA binding"/>
    <property type="evidence" value="ECO:0007669"/>
    <property type="project" value="InterPro"/>
</dbReference>